<name>A0A495X0X1_9PSEU</name>
<dbReference type="RefSeq" id="WP_121216760.1">
    <property type="nucleotide sequence ID" value="NZ_JBIUBA010000011.1"/>
</dbReference>
<dbReference type="OrthoDB" id="166234at2"/>
<dbReference type="AlphaFoldDB" id="A0A495X0X1"/>
<protein>
    <submittedName>
        <fullName evidence="1">Uncharacterized protein</fullName>
    </submittedName>
</protein>
<evidence type="ECO:0000313" key="1">
    <source>
        <dbReference type="EMBL" id="RKT66864.1"/>
    </source>
</evidence>
<comment type="caution">
    <text evidence="1">The sequence shown here is derived from an EMBL/GenBank/DDBJ whole genome shotgun (WGS) entry which is preliminary data.</text>
</comment>
<sequence>MTASKPALSLDDLAVESIGVVPAVGPEDLTQGHGLTELGASCEDCDRMGGGSCDCCECDDLYRVIE</sequence>
<accession>A0A495X0X1</accession>
<evidence type="ECO:0000313" key="2">
    <source>
        <dbReference type="Proteomes" id="UP000272729"/>
    </source>
</evidence>
<keyword evidence="2" id="KW-1185">Reference proteome</keyword>
<organism evidence="1 2">
    <name type="scientific">Saccharothrix variisporea</name>
    <dbReference type="NCBI Taxonomy" id="543527"/>
    <lineage>
        <taxon>Bacteria</taxon>
        <taxon>Bacillati</taxon>
        <taxon>Actinomycetota</taxon>
        <taxon>Actinomycetes</taxon>
        <taxon>Pseudonocardiales</taxon>
        <taxon>Pseudonocardiaceae</taxon>
        <taxon>Saccharothrix</taxon>
    </lineage>
</organism>
<gene>
    <name evidence="1" type="ORF">DFJ66_0028</name>
</gene>
<proteinExistence type="predicted"/>
<reference evidence="1 2" key="1">
    <citation type="submission" date="2018-10" db="EMBL/GenBank/DDBJ databases">
        <title>Sequencing the genomes of 1000 actinobacteria strains.</title>
        <authorList>
            <person name="Klenk H.-P."/>
        </authorList>
    </citation>
    <scope>NUCLEOTIDE SEQUENCE [LARGE SCALE GENOMIC DNA]</scope>
    <source>
        <strain evidence="1 2">DSM 43911</strain>
    </source>
</reference>
<dbReference type="Proteomes" id="UP000272729">
    <property type="component" value="Unassembled WGS sequence"/>
</dbReference>
<dbReference type="EMBL" id="RBXR01000001">
    <property type="protein sequence ID" value="RKT66864.1"/>
    <property type="molecule type" value="Genomic_DNA"/>
</dbReference>